<protein>
    <submittedName>
        <fullName evidence="1">Uncharacterized protein</fullName>
    </submittedName>
</protein>
<organism evidence="1 2">
    <name type="scientific">Arthroderma otae (strain ATCC MYA-4605 / CBS 113480)</name>
    <name type="common">Microsporum canis</name>
    <dbReference type="NCBI Taxonomy" id="554155"/>
    <lineage>
        <taxon>Eukaryota</taxon>
        <taxon>Fungi</taxon>
        <taxon>Dikarya</taxon>
        <taxon>Ascomycota</taxon>
        <taxon>Pezizomycotina</taxon>
        <taxon>Eurotiomycetes</taxon>
        <taxon>Eurotiomycetidae</taxon>
        <taxon>Onygenales</taxon>
        <taxon>Arthrodermataceae</taxon>
        <taxon>Microsporum</taxon>
    </lineage>
</organism>
<keyword evidence="2" id="KW-1185">Reference proteome</keyword>
<dbReference type="Proteomes" id="UP000002035">
    <property type="component" value="Unassembled WGS sequence"/>
</dbReference>
<proteinExistence type="predicted"/>
<accession>C5FU37</accession>
<gene>
    <name evidence="1" type="ORF">MCYG_06240</name>
</gene>
<name>C5FU37_ARTOC</name>
<dbReference type="VEuPathDB" id="FungiDB:MCYG_06240"/>
<dbReference type="EMBL" id="DS995706">
    <property type="protein sequence ID" value="EEQ33421.1"/>
    <property type="molecule type" value="Genomic_DNA"/>
</dbReference>
<reference evidence="2" key="1">
    <citation type="journal article" date="2012" name="MBio">
        <title>Comparative genome analysis of Trichophyton rubrum and related dermatophytes reveals candidate genes involved in infection.</title>
        <authorList>
            <person name="Martinez D.A."/>
            <person name="Oliver B.G."/>
            <person name="Graeser Y."/>
            <person name="Goldberg J.M."/>
            <person name="Li W."/>
            <person name="Martinez-Rossi N.M."/>
            <person name="Monod M."/>
            <person name="Shelest E."/>
            <person name="Barton R.C."/>
            <person name="Birch E."/>
            <person name="Brakhage A.A."/>
            <person name="Chen Z."/>
            <person name="Gurr S.J."/>
            <person name="Heiman D."/>
            <person name="Heitman J."/>
            <person name="Kosti I."/>
            <person name="Rossi A."/>
            <person name="Saif S."/>
            <person name="Samalova M."/>
            <person name="Saunders C.W."/>
            <person name="Shea T."/>
            <person name="Summerbell R.C."/>
            <person name="Xu J."/>
            <person name="Young S."/>
            <person name="Zeng Q."/>
            <person name="Birren B.W."/>
            <person name="Cuomo C.A."/>
            <person name="White T.C."/>
        </authorList>
    </citation>
    <scope>NUCLEOTIDE SEQUENCE [LARGE SCALE GENOMIC DNA]</scope>
    <source>
        <strain evidence="2">ATCC MYA-4605 / CBS 113480</strain>
    </source>
</reference>
<sequence length="99" mass="10478">MSSNAVQGCIVGLSASSKARYQPALLVCGASLKHPRTERLHGTIVRNLLGLIPSLPKGVYVLPVDDAGNMVNLVWSRRPPEGCGSRVAPSPVCYASSYD</sequence>
<evidence type="ECO:0000313" key="2">
    <source>
        <dbReference type="Proteomes" id="UP000002035"/>
    </source>
</evidence>
<dbReference type="GeneID" id="9227882"/>
<dbReference type="AlphaFoldDB" id="C5FU37"/>
<dbReference type="HOGENOM" id="CLU_2319872_0_0_1"/>
<evidence type="ECO:0000313" key="1">
    <source>
        <dbReference type="EMBL" id="EEQ33421.1"/>
    </source>
</evidence>
<dbReference type="RefSeq" id="XP_002844276.1">
    <property type="nucleotide sequence ID" value="XM_002844230.1"/>
</dbReference>